<comment type="similarity">
    <text evidence="2">Belongs to the TonB-dependent receptor family.</text>
</comment>
<dbReference type="SUPFAM" id="SSF49464">
    <property type="entry name" value="Carboxypeptidase regulatory domain-like"/>
    <property type="match status" value="1"/>
</dbReference>
<dbReference type="NCBIfam" id="TIGR04057">
    <property type="entry name" value="SusC_RagA_signa"/>
    <property type="match status" value="1"/>
</dbReference>
<comment type="caution">
    <text evidence="5">The sequence shown here is derived from an EMBL/GenBank/DDBJ whole genome shotgun (WGS) entry which is preliminary data.</text>
</comment>
<keyword evidence="2" id="KW-0998">Cell outer membrane</keyword>
<dbReference type="PROSITE" id="PS52016">
    <property type="entry name" value="TONB_DEPENDENT_REC_3"/>
    <property type="match status" value="1"/>
</dbReference>
<dbReference type="EMBL" id="JBHULK010000004">
    <property type="protein sequence ID" value="MFD2535637.1"/>
    <property type="molecule type" value="Genomic_DNA"/>
</dbReference>
<proteinExistence type="inferred from homology"/>
<comment type="subcellular location">
    <subcellularLocation>
        <location evidence="2">Cell outer membrane</location>
        <topology evidence="2">Multi-pass membrane protein</topology>
    </subcellularLocation>
</comment>
<reference evidence="6" key="1">
    <citation type="journal article" date="2019" name="Int. J. Syst. Evol. Microbiol.">
        <title>The Global Catalogue of Microorganisms (GCM) 10K type strain sequencing project: providing services to taxonomists for standard genome sequencing and annotation.</title>
        <authorList>
            <consortium name="The Broad Institute Genomics Platform"/>
            <consortium name="The Broad Institute Genome Sequencing Center for Infectious Disease"/>
            <person name="Wu L."/>
            <person name="Ma J."/>
        </authorList>
    </citation>
    <scope>NUCLEOTIDE SEQUENCE [LARGE SCALE GENOMIC DNA]</scope>
    <source>
        <strain evidence="6">KCTC 42903</strain>
    </source>
</reference>
<dbReference type="InterPro" id="IPR008969">
    <property type="entry name" value="CarboxyPept-like_regulatory"/>
</dbReference>
<keyword evidence="2" id="KW-1134">Transmembrane beta strand</keyword>
<sequence>MNKKTTLSFLVFFAATCSFLFAQNITVSGTVTDASSVPLPGVNIQVKGTSKGTSTDFDGNYSISANQGDVLIFSFIGFTTKEIIVNSATVNVSLTERADALDEVVITAFGIQRETRELGYSVTQVDANDVNLAGQANAITALQGRVAGVQINQTSGSAGGGVDILIRGITSVNPDRNNQPLIIVDGLALNNDTFSGADILPSAGSNSPSSSEQFSFSNRASDINPEDIETFSVLKGAAATALYGVRASNGAIIITTKKGKDGKAKVNISASTTFRSIQKTPELQTTYREGWRGLPRATYSPETGITRLGGTVFYSWGQSFLMIV</sequence>
<dbReference type="InterPro" id="IPR039426">
    <property type="entry name" value="TonB-dep_rcpt-like"/>
</dbReference>
<keyword evidence="2" id="KW-0472">Membrane</keyword>
<dbReference type="PANTHER" id="PTHR30069:SF29">
    <property type="entry name" value="HEMOGLOBIN AND HEMOGLOBIN-HAPTOGLOBIN-BINDING PROTEIN 1-RELATED"/>
    <property type="match status" value="1"/>
</dbReference>
<organism evidence="5 6">
    <name type="scientific">Gelatiniphilus marinus</name>
    <dbReference type="NCBI Taxonomy" id="1759464"/>
    <lineage>
        <taxon>Bacteria</taxon>
        <taxon>Pseudomonadati</taxon>
        <taxon>Bacteroidota</taxon>
        <taxon>Flavobacteriia</taxon>
        <taxon>Flavobacteriales</taxon>
        <taxon>Flavobacteriaceae</taxon>
        <taxon>Gelatiniphilus</taxon>
    </lineage>
</organism>
<dbReference type="Proteomes" id="UP001597441">
    <property type="component" value="Unassembled WGS sequence"/>
</dbReference>
<feature type="signal peptide" evidence="3">
    <location>
        <begin position="1"/>
        <end position="22"/>
    </location>
</feature>
<dbReference type="InterPro" id="IPR023997">
    <property type="entry name" value="TonB-dep_OMP_SusC/RagA_CS"/>
</dbReference>
<evidence type="ECO:0000256" key="2">
    <source>
        <dbReference type="PROSITE-ProRule" id="PRU01360"/>
    </source>
</evidence>
<feature type="domain" description="TonB-dependent receptor plug" evidence="4">
    <location>
        <begin position="116"/>
        <end position="251"/>
    </location>
</feature>
<keyword evidence="2" id="KW-0812">Transmembrane</keyword>
<dbReference type="Gene3D" id="2.170.130.10">
    <property type="entry name" value="TonB-dependent receptor, plug domain"/>
    <property type="match status" value="1"/>
</dbReference>
<evidence type="ECO:0000313" key="5">
    <source>
        <dbReference type="EMBL" id="MFD2535637.1"/>
    </source>
</evidence>
<dbReference type="SUPFAM" id="SSF56935">
    <property type="entry name" value="Porins"/>
    <property type="match status" value="1"/>
</dbReference>
<dbReference type="InterPro" id="IPR012910">
    <property type="entry name" value="Plug_dom"/>
</dbReference>
<dbReference type="Pfam" id="PF13715">
    <property type="entry name" value="CarbopepD_reg_2"/>
    <property type="match status" value="1"/>
</dbReference>
<evidence type="ECO:0000313" key="6">
    <source>
        <dbReference type="Proteomes" id="UP001597441"/>
    </source>
</evidence>
<protein>
    <submittedName>
        <fullName evidence="5">Carboxypeptidase-like regulatory domain-containing protein</fullName>
    </submittedName>
</protein>
<dbReference type="RefSeq" id="WP_388018512.1">
    <property type="nucleotide sequence ID" value="NZ_JBHUDT010000004.1"/>
</dbReference>
<dbReference type="InterPro" id="IPR037066">
    <property type="entry name" value="Plug_dom_sf"/>
</dbReference>
<accession>A0ABW5JW65</accession>
<keyword evidence="1 3" id="KW-0732">Signal</keyword>
<dbReference type="Pfam" id="PF07715">
    <property type="entry name" value="Plug"/>
    <property type="match status" value="1"/>
</dbReference>
<name>A0ABW5JW65_9FLAO</name>
<evidence type="ECO:0000256" key="3">
    <source>
        <dbReference type="SAM" id="SignalP"/>
    </source>
</evidence>
<gene>
    <name evidence="5" type="ORF">ACFSQS_11040</name>
</gene>
<keyword evidence="6" id="KW-1185">Reference proteome</keyword>
<dbReference type="PANTHER" id="PTHR30069">
    <property type="entry name" value="TONB-DEPENDENT OUTER MEMBRANE RECEPTOR"/>
    <property type="match status" value="1"/>
</dbReference>
<dbReference type="Gene3D" id="2.60.40.1120">
    <property type="entry name" value="Carboxypeptidase-like, regulatory domain"/>
    <property type="match status" value="1"/>
</dbReference>
<keyword evidence="2" id="KW-0813">Transport</keyword>
<evidence type="ECO:0000259" key="4">
    <source>
        <dbReference type="Pfam" id="PF07715"/>
    </source>
</evidence>
<evidence type="ECO:0000256" key="1">
    <source>
        <dbReference type="ARBA" id="ARBA00022729"/>
    </source>
</evidence>
<feature type="chain" id="PRO_5045104597" evidence="3">
    <location>
        <begin position="23"/>
        <end position="324"/>
    </location>
</feature>